<dbReference type="Proteomes" id="UP000475117">
    <property type="component" value="Chromosome"/>
</dbReference>
<dbReference type="RefSeq" id="WP_164365658.1">
    <property type="nucleotide sequence ID" value="NZ_CP066776.1"/>
</dbReference>
<sequence length="408" mass="45540">MKLLAYCLSLLLLFCAPLGASTEPELGIQEQVEETLGISADDPRLPGVTLAEGVSQLTGVAVSPLLGVSAIGAWTYWTTDAEVRDQLPWLCRPWFWGTGIGVLALLFLAQWIPEPFKTPVKFLETMEDKFSAIIAGSTFVPFIVHQYSLSAGMKEEATVEMPMAMLGTQFASEVSVHWFLLPLAFLAFGIIWIVSHAFTILIALCPFPFIDSILKIARVGFLASLGVLYAISPVLAAIVSLLVLIICAFIAPWAFRVTVFGSAIGWDFLKSLIFKHQFEGSHARAFLARSFPGGFKTRCYGKLTYCPESEGLIFSRRWMFIGPEKKLNLDKDAEFLVEKGLISPSLVSRAPGDARHQTLVHFMPRYRHCSEELADHFRIGWRDQPLVRGIRGARQWFANQFNRKKITF</sequence>
<keyword evidence="2" id="KW-1185">Reference proteome</keyword>
<proteinExistence type="predicted"/>
<organism evidence="1 2">
    <name type="scientific">Sulfuriroseicoccus oceanibius</name>
    <dbReference type="NCBI Taxonomy" id="2707525"/>
    <lineage>
        <taxon>Bacteria</taxon>
        <taxon>Pseudomonadati</taxon>
        <taxon>Verrucomicrobiota</taxon>
        <taxon>Verrucomicrobiia</taxon>
        <taxon>Verrucomicrobiales</taxon>
        <taxon>Verrucomicrobiaceae</taxon>
        <taxon>Sulfuriroseicoccus</taxon>
    </lineage>
</organism>
<dbReference type="AlphaFoldDB" id="A0A6B3L961"/>
<accession>A0A6B3L961</accession>
<evidence type="ECO:0000313" key="2">
    <source>
        <dbReference type="Proteomes" id="UP000475117"/>
    </source>
</evidence>
<evidence type="ECO:0000313" key="1">
    <source>
        <dbReference type="EMBL" id="QQL45364.1"/>
    </source>
</evidence>
<dbReference type="KEGG" id="soa:G3M56_001880"/>
<gene>
    <name evidence="1" type="ORF">G3M56_001880</name>
</gene>
<dbReference type="EMBL" id="CP066776">
    <property type="protein sequence ID" value="QQL45364.1"/>
    <property type="molecule type" value="Genomic_DNA"/>
</dbReference>
<reference evidence="1 2" key="1">
    <citation type="submission" date="2020-12" db="EMBL/GenBank/DDBJ databases">
        <title>Sulforoseuscoccus oceanibium gen. nov., sp. nov., a representative of the phylum Verrucomicrobia with special cytoplasmic membrane, and proposal of Sulforoseuscoccusaceae fam. nov.</title>
        <authorList>
            <person name="Xi F."/>
        </authorList>
    </citation>
    <scope>NUCLEOTIDE SEQUENCE [LARGE SCALE GENOMIC DNA]</scope>
    <source>
        <strain evidence="1 2">T37</strain>
    </source>
</reference>
<protein>
    <submittedName>
        <fullName evidence="1">Uncharacterized protein</fullName>
    </submittedName>
</protein>
<name>A0A6B3L961_9BACT</name>